<proteinExistence type="predicted"/>
<dbReference type="AlphaFoldDB" id="A0A564Y695"/>
<evidence type="ECO:0000313" key="2">
    <source>
        <dbReference type="Proteomes" id="UP000321570"/>
    </source>
</evidence>
<gene>
    <name evidence="1" type="ORF">WMSIL1_LOCUS3329</name>
</gene>
<keyword evidence="2" id="KW-1185">Reference proteome</keyword>
<reference evidence="1 2" key="1">
    <citation type="submission" date="2019-07" db="EMBL/GenBank/DDBJ databases">
        <authorList>
            <person name="Jastrzebski P J."/>
            <person name="Paukszto L."/>
            <person name="Jastrzebski P J."/>
        </authorList>
    </citation>
    <scope>NUCLEOTIDE SEQUENCE [LARGE SCALE GENOMIC DNA]</scope>
    <source>
        <strain evidence="1 2">WMS-il1</strain>
    </source>
</reference>
<accession>A0A564Y695</accession>
<name>A0A564Y695_HYMDI</name>
<organism evidence="1 2">
    <name type="scientific">Hymenolepis diminuta</name>
    <name type="common">Rat tapeworm</name>
    <dbReference type="NCBI Taxonomy" id="6216"/>
    <lineage>
        <taxon>Eukaryota</taxon>
        <taxon>Metazoa</taxon>
        <taxon>Spiralia</taxon>
        <taxon>Lophotrochozoa</taxon>
        <taxon>Platyhelminthes</taxon>
        <taxon>Cestoda</taxon>
        <taxon>Eucestoda</taxon>
        <taxon>Cyclophyllidea</taxon>
        <taxon>Hymenolepididae</taxon>
        <taxon>Hymenolepis</taxon>
    </lineage>
</organism>
<dbReference type="EMBL" id="CABIJS010000106">
    <property type="protein sequence ID" value="VUZ42770.1"/>
    <property type="molecule type" value="Genomic_DNA"/>
</dbReference>
<protein>
    <submittedName>
        <fullName evidence="1">Uncharacterized protein</fullName>
    </submittedName>
</protein>
<sequence>MSIHSFRERKMVVSTRGCSHRQLATRSHPCYRCPVCYQRRLPLVCASPSRMHNHPLRIEEDTLS</sequence>
<evidence type="ECO:0000313" key="1">
    <source>
        <dbReference type="EMBL" id="VUZ42770.1"/>
    </source>
</evidence>
<dbReference type="Proteomes" id="UP000321570">
    <property type="component" value="Unassembled WGS sequence"/>
</dbReference>